<protein>
    <submittedName>
        <fullName evidence="1">Uncharacterized protein</fullName>
    </submittedName>
</protein>
<dbReference type="EMBL" id="JAIHOM010000066">
    <property type="protein sequence ID" value="MCW6037320.1"/>
    <property type="molecule type" value="Genomic_DNA"/>
</dbReference>
<dbReference type="RefSeq" id="WP_265265178.1">
    <property type="nucleotide sequence ID" value="NZ_JAIHOM010000066.1"/>
</dbReference>
<comment type="caution">
    <text evidence="1">The sequence shown here is derived from an EMBL/GenBank/DDBJ whole genome shotgun (WGS) entry which is preliminary data.</text>
</comment>
<gene>
    <name evidence="1" type="ORF">K4A83_13715</name>
</gene>
<accession>A0ABT3L748</accession>
<reference evidence="1 2" key="1">
    <citation type="submission" date="2021-08" db="EMBL/GenBank/DDBJ databases">
        <title>Draft genome sequence of Spirulina subsalsa with high tolerance to salinity and hype-accumulation of phycocyanin.</title>
        <authorList>
            <person name="Pei H."/>
            <person name="Jiang L."/>
        </authorList>
    </citation>
    <scope>NUCLEOTIDE SEQUENCE [LARGE SCALE GENOMIC DNA]</scope>
    <source>
        <strain evidence="1 2">FACHB-351</strain>
    </source>
</reference>
<proteinExistence type="predicted"/>
<name>A0ABT3L748_9CYAN</name>
<evidence type="ECO:0000313" key="2">
    <source>
        <dbReference type="Proteomes" id="UP001526426"/>
    </source>
</evidence>
<keyword evidence="2" id="KW-1185">Reference proteome</keyword>
<dbReference type="Proteomes" id="UP001526426">
    <property type="component" value="Unassembled WGS sequence"/>
</dbReference>
<organism evidence="1 2">
    <name type="scientific">Spirulina subsalsa FACHB-351</name>
    <dbReference type="NCBI Taxonomy" id="234711"/>
    <lineage>
        <taxon>Bacteria</taxon>
        <taxon>Bacillati</taxon>
        <taxon>Cyanobacteriota</taxon>
        <taxon>Cyanophyceae</taxon>
        <taxon>Spirulinales</taxon>
        <taxon>Spirulinaceae</taxon>
        <taxon>Spirulina</taxon>
    </lineage>
</organism>
<sequence length="64" mass="7097">MAQLSNAPLKENPFTSYRDIETGEWRIVYPMNHGVNRSGTHPVSTQGVGVSRVRLVSNCEKIPA</sequence>
<evidence type="ECO:0000313" key="1">
    <source>
        <dbReference type="EMBL" id="MCW6037320.1"/>
    </source>
</evidence>